<sequence>MFRDISTGSASTILERISVLQTYGPTTTQTIRSGTLTATYDVVNENACGYRSLLRDTAIDDEHPEDTEWDENGKVLRKLSLGYEKQRCIVQGRRYHLVYRTIGHKIYKANVKRFIRRCRFDELCAQRMDISLAAKSTQLSTAFLTKDEIFFNNFAFALWSFFAVEVVLVKVTSEEELSVEKKPMGNLGAVISCAGFHSTRKLPAKITSPPAAWSDGAHILPIRMSDLLTPPSPTPPVVCSTSDACPFAAILASTSYARTSRDRHSDEAGLRLFDLVNELEEIPYSGSFDEIAALITQHFPYARKLLLDEPKTWEELGMCEPTTKFGEVRAYKSPYEGGWDEDELEDELEMDDVRIYSRLTAEYLVCHAIGNGRLRRDKVTMLKRALERCVEVLMRERRFERVNGTEYWTEIGVPDEPVMTFPQIIREQK</sequence>
<organism evidence="1 2">
    <name type="scientific">Ascobolus immersus RN42</name>
    <dbReference type="NCBI Taxonomy" id="1160509"/>
    <lineage>
        <taxon>Eukaryota</taxon>
        <taxon>Fungi</taxon>
        <taxon>Dikarya</taxon>
        <taxon>Ascomycota</taxon>
        <taxon>Pezizomycotina</taxon>
        <taxon>Pezizomycetes</taxon>
        <taxon>Pezizales</taxon>
        <taxon>Ascobolaceae</taxon>
        <taxon>Ascobolus</taxon>
    </lineage>
</organism>
<dbReference type="Proteomes" id="UP000275078">
    <property type="component" value="Unassembled WGS sequence"/>
</dbReference>
<reference evidence="1 2" key="1">
    <citation type="journal article" date="2018" name="Nat. Ecol. Evol.">
        <title>Pezizomycetes genomes reveal the molecular basis of ectomycorrhizal truffle lifestyle.</title>
        <authorList>
            <person name="Murat C."/>
            <person name="Payen T."/>
            <person name="Noel B."/>
            <person name="Kuo A."/>
            <person name="Morin E."/>
            <person name="Chen J."/>
            <person name="Kohler A."/>
            <person name="Krizsan K."/>
            <person name="Balestrini R."/>
            <person name="Da Silva C."/>
            <person name="Montanini B."/>
            <person name="Hainaut M."/>
            <person name="Levati E."/>
            <person name="Barry K.W."/>
            <person name="Belfiori B."/>
            <person name="Cichocki N."/>
            <person name="Clum A."/>
            <person name="Dockter R.B."/>
            <person name="Fauchery L."/>
            <person name="Guy J."/>
            <person name="Iotti M."/>
            <person name="Le Tacon F."/>
            <person name="Lindquist E.A."/>
            <person name="Lipzen A."/>
            <person name="Malagnac F."/>
            <person name="Mello A."/>
            <person name="Molinier V."/>
            <person name="Miyauchi S."/>
            <person name="Poulain J."/>
            <person name="Riccioni C."/>
            <person name="Rubini A."/>
            <person name="Sitrit Y."/>
            <person name="Splivallo R."/>
            <person name="Traeger S."/>
            <person name="Wang M."/>
            <person name="Zifcakova L."/>
            <person name="Wipf D."/>
            <person name="Zambonelli A."/>
            <person name="Paolocci F."/>
            <person name="Nowrousian M."/>
            <person name="Ottonello S."/>
            <person name="Baldrian P."/>
            <person name="Spatafora J.W."/>
            <person name="Henrissat B."/>
            <person name="Nagy L.G."/>
            <person name="Aury J.M."/>
            <person name="Wincker P."/>
            <person name="Grigoriev I.V."/>
            <person name="Bonfante P."/>
            <person name="Martin F.M."/>
        </authorList>
    </citation>
    <scope>NUCLEOTIDE SEQUENCE [LARGE SCALE GENOMIC DNA]</scope>
    <source>
        <strain evidence="1 2">RN42</strain>
    </source>
</reference>
<protein>
    <submittedName>
        <fullName evidence="1">Uncharacterized protein</fullName>
    </submittedName>
</protein>
<dbReference type="EMBL" id="ML119864">
    <property type="protein sequence ID" value="RPA72369.1"/>
    <property type="molecule type" value="Genomic_DNA"/>
</dbReference>
<accession>A0A3N4HDM4</accession>
<keyword evidence="2" id="KW-1185">Reference proteome</keyword>
<dbReference type="AlphaFoldDB" id="A0A3N4HDM4"/>
<proteinExistence type="predicted"/>
<evidence type="ECO:0000313" key="1">
    <source>
        <dbReference type="EMBL" id="RPA72369.1"/>
    </source>
</evidence>
<name>A0A3N4HDM4_ASCIM</name>
<evidence type="ECO:0000313" key="2">
    <source>
        <dbReference type="Proteomes" id="UP000275078"/>
    </source>
</evidence>
<gene>
    <name evidence="1" type="ORF">BJ508DRAFT_335111</name>
</gene>